<evidence type="ECO:0000256" key="6">
    <source>
        <dbReference type="ARBA" id="ARBA00022691"/>
    </source>
</evidence>
<evidence type="ECO:0000313" key="8">
    <source>
        <dbReference type="EMBL" id="KDA54567.1"/>
    </source>
</evidence>
<keyword evidence="4 7" id="KW-0489">Methyltransferase</keyword>
<keyword evidence="3 7" id="KW-0963">Cytoplasm</keyword>
<dbReference type="HAMAP" id="MF_00090">
    <property type="entry name" value="PIMT"/>
    <property type="match status" value="1"/>
</dbReference>
<organism evidence="8 9">
    <name type="scientific">Thermoanaerobaculum aquaticum</name>
    <dbReference type="NCBI Taxonomy" id="1312852"/>
    <lineage>
        <taxon>Bacteria</taxon>
        <taxon>Pseudomonadati</taxon>
        <taxon>Acidobacteriota</taxon>
        <taxon>Thermoanaerobaculia</taxon>
        <taxon>Thermoanaerobaculales</taxon>
        <taxon>Thermoanaerobaculaceae</taxon>
        <taxon>Thermoanaerobaculum</taxon>
    </lineage>
</organism>
<dbReference type="Gene3D" id="3.40.50.150">
    <property type="entry name" value="Vaccinia Virus protein VP39"/>
    <property type="match status" value="1"/>
</dbReference>
<evidence type="ECO:0000256" key="2">
    <source>
        <dbReference type="ARBA" id="ARBA00005369"/>
    </source>
</evidence>
<name>A0A062XPP5_9BACT</name>
<dbReference type="InterPro" id="IPR000682">
    <property type="entry name" value="PCMT"/>
</dbReference>
<dbReference type="Pfam" id="PF01135">
    <property type="entry name" value="PCMT"/>
    <property type="match status" value="1"/>
</dbReference>
<dbReference type="GO" id="GO:0005737">
    <property type="term" value="C:cytoplasm"/>
    <property type="evidence" value="ECO:0007669"/>
    <property type="project" value="UniProtKB-SubCell"/>
</dbReference>
<dbReference type="EC" id="2.1.1.77" evidence="7"/>
<dbReference type="STRING" id="1312852.EG19_10400"/>
<evidence type="ECO:0000313" key="9">
    <source>
        <dbReference type="Proteomes" id="UP000027284"/>
    </source>
</evidence>
<dbReference type="GO" id="GO:0032259">
    <property type="term" value="P:methylation"/>
    <property type="evidence" value="ECO:0007669"/>
    <property type="project" value="UniProtKB-KW"/>
</dbReference>
<feature type="active site" evidence="7">
    <location>
        <position position="87"/>
    </location>
</feature>
<dbReference type="Proteomes" id="UP000027284">
    <property type="component" value="Unassembled WGS sequence"/>
</dbReference>
<dbReference type="OrthoDB" id="9772751at2"/>
<keyword evidence="5 7" id="KW-0808">Transferase</keyword>
<evidence type="ECO:0000256" key="4">
    <source>
        <dbReference type="ARBA" id="ARBA00022603"/>
    </source>
</evidence>
<accession>A0A062XPP5</accession>
<dbReference type="FunFam" id="3.40.50.150:FF:000010">
    <property type="entry name" value="Protein-L-isoaspartate O-methyltransferase"/>
    <property type="match status" value="1"/>
</dbReference>
<comment type="similarity">
    <text evidence="2 7">Belongs to the methyltransferase superfamily. L-isoaspartyl/D-aspartyl protein methyltransferase family.</text>
</comment>
<proteinExistence type="inferred from homology"/>
<comment type="caution">
    <text evidence="8">The sequence shown here is derived from an EMBL/GenBank/DDBJ whole genome shotgun (WGS) entry which is preliminary data.</text>
</comment>
<dbReference type="PANTHER" id="PTHR11579:SF0">
    <property type="entry name" value="PROTEIN-L-ISOASPARTATE(D-ASPARTATE) O-METHYLTRANSFERASE"/>
    <property type="match status" value="1"/>
</dbReference>
<keyword evidence="6 7" id="KW-0949">S-adenosyl-L-methionine</keyword>
<evidence type="ECO:0000256" key="5">
    <source>
        <dbReference type="ARBA" id="ARBA00022679"/>
    </source>
</evidence>
<dbReference type="EMBL" id="JMFG01000006">
    <property type="protein sequence ID" value="KDA54567.1"/>
    <property type="molecule type" value="Genomic_DNA"/>
</dbReference>
<dbReference type="GO" id="GO:0030091">
    <property type="term" value="P:protein repair"/>
    <property type="evidence" value="ECO:0007669"/>
    <property type="project" value="UniProtKB-UniRule"/>
</dbReference>
<dbReference type="CDD" id="cd02440">
    <property type="entry name" value="AdoMet_MTases"/>
    <property type="match status" value="1"/>
</dbReference>
<reference evidence="8 9" key="1">
    <citation type="submission" date="2014-04" db="EMBL/GenBank/DDBJ databases">
        <title>The Genome Sequence of Thermoanaerobaculum aquaticum MP-01, The First Cultivated Group 23 Acidobacterium.</title>
        <authorList>
            <person name="Stamps B.W."/>
            <person name="Losey N.A."/>
            <person name="Lawson P.A."/>
            <person name="Stevenson B.S."/>
        </authorList>
    </citation>
    <scope>NUCLEOTIDE SEQUENCE [LARGE SCALE GENOMIC DNA]</scope>
    <source>
        <strain evidence="8 9">MP-01</strain>
    </source>
</reference>
<evidence type="ECO:0000256" key="3">
    <source>
        <dbReference type="ARBA" id="ARBA00022490"/>
    </source>
</evidence>
<comment type="function">
    <text evidence="7">Catalyzes the methyl esterification of L-isoaspartyl residues in peptides and proteins that result from spontaneous decomposition of normal L-aspartyl and L-asparaginyl residues. It plays a role in the repair and/or degradation of damaged proteins.</text>
</comment>
<dbReference type="NCBIfam" id="TIGR00080">
    <property type="entry name" value="pimt"/>
    <property type="match status" value="1"/>
</dbReference>
<comment type="subcellular location">
    <subcellularLocation>
        <location evidence="1 7">Cytoplasm</location>
    </subcellularLocation>
</comment>
<dbReference type="GO" id="GO:0004719">
    <property type="term" value="F:protein-L-isoaspartate (D-aspartate) O-methyltransferase activity"/>
    <property type="evidence" value="ECO:0007669"/>
    <property type="project" value="UniProtKB-UniRule"/>
</dbReference>
<dbReference type="PANTHER" id="PTHR11579">
    <property type="entry name" value="PROTEIN-L-ISOASPARTATE O-METHYLTRANSFERASE"/>
    <property type="match status" value="1"/>
</dbReference>
<dbReference type="RefSeq" id="WP_038047116.1">
    <property type="nucleotide sequence ID" value="NZ_JMFG01000006.1"/>
</dbReference>
<gene>
    <name evidence="7" type="primary">pcm</name>
    <name evidence="8" type="ORF">EG19_10400</name>
</gene>
<dbReference type="AlphaFoldDB" id="A0A062XPP5"/>
<sequence length="238" mass="26029">MWVIWPLALLGIFGSCGNDGKKPQDDARWAAVRAAMVQTQIAARGVKDERVLSALREVPRHLFVPEEFRDQAYEDHPLPIGEGQTISQPYIVGLMTELLQVKPGDKVLEVGTGSGYQAAVLAAMGCQVFTIEIRPTLAAQAAERLKRLGYANVQVRVGDGYRGWPEEAPFAGIIVTAAPEKIPQPLLQQLAVGGRLVIPVGSFYQQLKVITREAEGYSEKDVIPVRFVPMAGEVERTP</sequence>
<dbReference type="NCBIfam" id="NF001453">
    <property type="entry name" value="PRK00312.1"/>
    <property type="match status" value="1"/>
</dbReference>
<keyword evidence="9" id="KW-1185">Reference proteome</keyword>
<evidence type="ECO:0000256" key="7">
    <source>
        <dbReference type="HAMAP-Rule" id="MF_00090"/>
    </source>
</evidence>
<protein>
    <recommendedName>
        <fullName evidence="7">Protein-L-isoaspartate O-methyltransferase</fullName>
        <ecNumber evidence="7">2.1.1.77</ecNumber>
    </recommendedName>
    <alternativeName>
        <fullName evidence="7">L-isoaspartyl protein carboxyl methyltransferase</fullName>
    </alternativeName>
    <alternativeName>
        <fullName evidence="7">Protein L-isoaspartyl methyltransferase</fullName>
    </alternativeName>
    <alternativeName>
        <fullName evidence="7">Protein-beta-aspartate methyltransferase</fullName>
        <shortName evidence="7">PIMT</shortName>
    </alternativeName>
</protein>
<evidence type="ECO:0000256" key="1">
    <source>
        <dbReference type="ARBA" id="ARBA00004496"/>
    </source>
</evidence>
<dbReference type="SUPFAM" id="SSF53335">
    <property type="entry name" value="S-adenosyl-L-methionine-dependent methyltransferases"/>
    <property type="match status" value="1"/>
</dbReference>
<comment type="catalytic activity">
    <reaction evidence="7">
        <text>[protein]-L-isoaspartate + S-adenosyl-L-methionine = [protein]-L-isoaspartate alpha-methyl ester + S-adenosyl-L-homocysteine</text>
        <dbReference type="Rhea" id="RHEA:12705"/>
        <dbReference type="Rhea" id="RHEA-COMP:12143"/>
        <dbReference type="Rhea" id="RHEA-COMP:12144"/>
        <dbReference type="ChEBI" id="CHEBI:57856"/>
        <dbReference type="ChEBI" id="CHEBI:59789"/>
        <dbReference type="ChEBI" id="CHEBI:90596"/>
        <dbReference type="ChEBI" id="CHEBI:90598"/>
        <dbReference type="EC" id="2.1.1.77"/>
    </reaction>
</comment>
<dbReference type="InterPro" id="IPR029063">
    <property type="entry name" value="SAM-dependent_MTases_sf"/>
</dbReference>